<dbReference type="InterPro" id="IPR052336">
    <property type="entry name" value="MlaD_Phospholipid_Transporter"/>
</dbReference>
<evidence type="ECO:0000313" key="5">
    <source>
        <dbReference type="Proteomes" id="UP000444960"/>
    </source>
</evidence>
<accession>A0A7I9V366</accession>
<dbReference type="PANTHER" id="PTHR33371:SF4">
    <property type="entry name" value="INTERMEMBRANE PHOSPHOLIPID TRANSPORT SYSTEM BINDING PROTEIN MLAD"/>
    <property type="match status" value="1"/>
</dbReference>
<dbReference type="Pfam" id="PF02470">
    <property type="entry name" value="MlaD"/>
    <property type="match status" value="1"/>
</dbReference>
<keyword evidence="1" id="KW-1133">Transmembrane helix</keyword>
<keyword evidence="1" id="KW-0812">Transmembrane</keyword>
<name>A0A7I9V366_9ACTN</name>
<dbReference type="AlphaFoldDB" id="A0A7I9V366"/>
<dbReference type="EMBL" id="BJOV01000001">
    <property type="protein sequence ID" value="GED99611.1"/>
    <property type="molecule type" value="Genomic_DNA"/>
</dbReference>
<dbReference type="GO" id="GO:0005576">
    <property type="term" value="C:extracellular region"/>
    <property type="evidence" value="ECO:0007669"/>
    <property type="project" value="TreeGrafter"/>
</dbReference>
<dbReference type="SUPFAM" id="SSF58104">
    <property type="entry name" value="Methyl-accepting chemotaxis protein (MCP) signaling domain"/>
    <property type="match status" value="1"/>
</dbReference>
<proteinExistence type="predicted"/>
<organism evidence="4 5">
    <name type="scientific">Gordonia spumicola</name>
    <dbReference type="NCBI Taxonomy" id="589161"/>
    <lineage>
        <taxon>Bacteria</taxon>
        <taxon>Bacillati</taxon>
        <taxon>Actinomycetota</taxon>
        <taxon>Actinomycetes</taxon>
        <taxon>Mycobacteriales</taxon>
        <taxon>Gordoniaceae</taxon>
        <taxon>Gordonia</taxon>
    </lineage>
</organism>
<reference evidence="5" key="1">
    <citation type="submission" date="2019-06" db="EMBL/GenBank/DDBJ databases">
        <title>Gordonia isolated from sludge of a wastewater treatment plant.</title>
        <authorList>
            <person name="Tamura T."/>
            <person name="Aoyama K."/>
            <person name="Kang Y."/>
            <person name="Saito S."/>
            <person name="Akiyama N."/>
            <person name="Yazawa K."/>
            <person name="Gonoi T."/>
            <person name="Mikami Y."/>
        </authorList>
    </citation>
    <scope>NUCLEOTIDE SEQUENCE [LARGE SCALE GENOMIC DNA]</scope>
    <source>
        <strain evidence="5">NBRC 107696</strain>
    </source>
</reference>
<sequence>MRISRRVWATVAAVVVVALVAGGVWFGVQRATTRTITAYFATAASVFEGDSVRVIGVPIGTVTSIEPRQGDVKVTMRIDRSTPIPQDVRAVVVAQSLVSGRFIQLTPGYTKGPELEGDADIPMERTAVPMEWDDIKKQLSELSTALGPKGGDKSPDQGVAARAVDVFDKNLSGNGQAIADSIKQMSTVVGTLSDNRDDVFGAVKSLQQLTEQLSTSHDQLVQFNGRMASVSEVMAGSSQSLGDAMSNLNGAISDLEGFLGENSSTVVSTVDKLAQLTGTLKKKDEQLRGLLHSAPTQLANFFNIYNPLTGSLDGVFGLGMGANLISLLCGTMQSTARPGDTKLDIDQCVDLLGPIMKDIVVNYPPFMANPVIGRTASPDQITYQNADVRARARQGVVERDAESRAAMPDPLTKLLVPFGGDK</sequence>
<feature type="domain" description="Mce/MlaD" evidence="2">
    <location>
        <begin position="33"/>
        <end position="108"/>
    </location>
</feature>
<gene>
    <name evidence="4" type="ORF">nbrc107696_00580</name>
</gene>
<keyword evidence="5" id="KW-1185">Reference proteome</keyword>
<evidence type="ECO:0000256" key="1">
    <source>
        <dbReference type="SAM" id="Phobius"/>
    </source>
</evidence>
<dbReference type="RefSeq" id="WP_161893590.1">
    <property type="nucleotide sequence ID" value="NZ_BJOV01000001.1"/>
</dbReference>
<dbReference type="Pfam" id="PF11887">
    <property type="entry name" value="Mce4_CUP1"/>
    <property type="match status" value="1"/>
</dbReference>
<dbReference type="NCBIfam" id="TIGR00996">
    <property type="entry name" value="Mtu_fam_mce"/>
    <property type="match status" value="1"/>
</dbReference>
<dbReference type="OrthoDB" id="4516955at2"/>
<dbReference type="InterPro" id="IPR024516">
    <property type="entry name" value="Mce_C"/>
</dbReference>
<dbReference type="Proteomes" id="UP000444960">
    <property type="component" value="Unassembled WGS sequence"/>
</dbReference>
<dbReference type="InterPro" id="IPR003399">
    <property type="entry name" value="Mce/MlaD"/>
</dbReference>
<evidence type="ECO:0000313" key="4">
    <source>
        <dbReference type="EMBL" id="GED99611.1"/>
    </source>
</evidence>
<feature type="domain" description="Mammalian cell entry C-terminal" evidence="3">
    <location>
        <begin position="169"/>
        <end position="294"/>
    </location>
</feature>
<feature type="transmembrane region" description="Helical" evidence="1">
    <location>
        <begin position="7"/>
        <end position="28"/>
    </location>
</feature>
<dbReference type="InterPro" id="IPR005693">
    <property type="entry name" value="Mce"/>
</dbReference>
<keyword evidence="1" id="KW-0472">Membrane</keyword>
<dbReference type="Gene3D" id="1.10.287.950">
    <property type="entry name" value="Methyl-accepting chemotaxis protein"/>
    <property type="match status" value="1"/>
</dbReference>
<dbReference type="PANTHER" id="PTHR33371">
    <property type="entry name" value="INTERMEMBRANE PHOSPHOLIPID TRANSPORT SYSTEM BINDING PROTEIN MLAD-RELATED"/>
    <property type="match status" value="1"/>
</dbReference>
<protein>
    <submittedName>
        <fullName evidence="4">Mammalian cell entry protein</fullName>
    </submittedName>
</protein>
<evidence type="ECO:0000259" key="2">
    <source>
        <dbReference type="Pfam" id="PF02470"/>
    </source>
</evidence>
<comment type="caution">
    <text evidence="4">The sequence shown here is derived from an EMBL/GenBank/DDBJ whole genome shotgun (WGS) entry which is preliminary data.</text>
</comment>
<evidence type="ECO:0000259" key="3">
    <source>
        <dbReference type="Pfam" id="PF11887"/>
    </source>
</evidence>